<dbReference type="SMART" id="SM00460">
    <property type="entry name" value="TGc"/>
    <property type="match status" value="1"/>
</dbReference>
<name>A0A1F5K3F5_9BACT</name>
<organism evidence="3 4">
    <name type="scientific">Candidatus Daviesbacteria bacterium RIFCSPHIGHO2_12_FULL_43_11</name>
    <dbReference type="NCBI Taxonomy" id="1797780"/>
    <lineage>
        <taxon>Bacteria</taxon>
        <taxon>Candidatus Daviesiibacteriota</taxon>
    </lineage>
</organism>
<protein>
    <recommendedName>
        <fullName evidence="2">Transglutaminase-like domain-containing protein</fullName>
    </recommendedName>
</protein>
<evidence type="ECO:0000313" key="4">
    <source>
        <dbReference type="Proteomes" id="UP000176405"/>
    </source>
</evidence>
<dbReference type="Proteomes" id="UP000176405">
    <property type="component" value="Unassembled WGS sequence"/>
</dbReference>
<dbReference type="STRING" id="1797780.A3E45_03365"/>
<keyword evidence="1" id="KW-1133">Transmembrane helix</keyword>
<proteinExistence type="predicted"/>
<evidence type="ECO:0000256" key="1">
    <source>
        <dbReference type="SAM" id="Phobius"/>
    </source>
</evidence>
<gene>
    <name evidence="3" type="ORF">A3E45_03365</name>
</gene>
<dbReference type="InterPro" id="IPR038765">
    <property type="entry name" value="Papain-like_cys_pep_sf"/>
</dbReference>
<keyword evidence="1" id="KW-0472">Membrane</keyword>
<dbReference type="InterPro" id="IPR002931">
    <property type="entry name" value="Transglutaminase-like"/>
</dbReference>
<evidence type="ECO:0000313" key="3">
    <source>
        <dbReference type="EMBL" id="OGE35344.1"/>
    </source>
</evidence>
<feature type="domain" description="Transglutaminase-like" evidence="2">
    <location>
        <begin position="346"/>
        <end position="417"/>
    </location>
</feature>
<comment type="caution">
    <text evidence="3">The sequence shown here is derived from an EMBL/GenBank/DDBJ whole genome shotgun (WGS) entry which is preliminary data.</text>
</comment>
<dbReference type="EMBL" id="MFDH01000025">
    <property type="protein sequence ID" value="OGE35344.1"/>
    <property type="molecule type" value="Genomic_DNA"/>
</dbReference>
<evidence type="ECO:0000259" key="2">
    <source>
        <dbReference type="SMART" id="SM00460"/>
    </source>
</evidence>
<dbReference type="PANTHER" id="PTHR33490">
    <property type="entry name" value="BLR5614 PROTEIN-RELATED"/>
    <property type="match status" value="1"/>
</dbReference>
<keyword evidence="1" id="KW-0812">Transmembrane</keyword>
<accession>A0A1F5K3F5</accession>
<feature type="transmembrane region" description="Helical" evidence="1">
    <location>
        <begin position="570"/>
        <end position="591"/>
    </location>
</feature>
<dbReference type="AlphaFoldDB" id="A0A1F5K3F5"/>
<sequence>MRLLRQILIFLILNSIFIIHNSSPIYALATFSTDYVVTYDISEQGQTHVTFDIAQKNNLSTVYATSFSLSLSQTNLKNILVKDASGPLSPQISQTENVTNINFDFNNKVVGRDRINQFSIQFDSTDIASKQGSIWEINIPKLESNENTNSQQIILKVPGTFGEPAYIDPKPSRVDGGKYLFTSATLSNKSISAVFGTTQYFKLRLTYNLNNPLGKNLSTQIAFPPDTAYQTVYLKDISPRPKNIAVDPDGNWLASYVISPNTDLQVTAELYIKLSFNPKSSPPPNRDLYTRATKLWDYEDPDVAAKASGLTTPKSVYDFVTSNLSYSYDRIRGTSTPNRLGAVWALTHSQDAICTEFTDLFIAIARKNNILARENQGFAMSTNDKLKPLSLGKDVLHAWPEFYHQEKQTWIQVDPTWGNTTGGIDYFNKLDMNHLVFVIHGVDSTQPFPAGSYKTTGGGSKDVFVQVTDPVTFPNPTFEVSYASTDAKHLYLNLKNTSGISSNVTVSIIEDQRVKGVAKNYLLVPFSTSVIEIDIKQAPTLSPTTAPLIIDVNGQKTTLSITYQPNLPPGLILGVAILTTIGLTLIARSLYLRRRERRAPVHW</sequence>
<reference evidence="3 4" key="1">
    <citation type="journal article" date="2016" name="Nat. Commun.">
        <title>Thousands of microbial genomes shed light on interconnected biogeochemical processes in an aquifer system.</title>
        <authorList>
            <person name="Anantharaman K."/>
            <person name="Brown C.T."/>
            <person name="Hug L.A."/>
            <person name="Sharon I."/>
            <person name="Castelle C.J."/>
            <person name="Probst A.J."/>
            <person name="Thomas B.C."/>
            <person name="Singh A."/>
            <person name="Wilkins M.J."/>
            <person name="Karaoz U."/>
            <person name="Brodie E.L."/>
            <person name="Williams K.H."/>
            <person name="Hubbard S.S."/>
            <person name="Banfield J.F."/>
        </authorList>
    </citation>
    <scope>NUCLEOTIDE SEQUENCE [LARGE SCALE GENOMIC DNA]</scope>
</reference>
<dbReference type="SUPFAM" id="SSF54001">
    <property type="entry name" value="Cysteine proteinases"/>
    <property type="match status" value="1"/>
</dbReference>
<dbReference type="Pfam" id="PF01841">
    <property type="entry name" value="Transglut_core"/>
    <property type="match status" value="1"/>
</dbReference>
<dbReference type="Gene3D" id="3.10.620.30">
    <property type="match status" value="1"/>
</dbReference>